<feature type="chain" id="PRO_5021792584" evidence="1">
    <location>
        <begin position="28"/>
        <end position="301"/>
    </location>
</feature>
<dbReference type="OrthoDB" id="654258at2"/>
<accession>A0A562T5X9</accession>
<sequence length="301" mass="33007">MIATTGHVTVGACLGIMLAFSSRPAMAQARSSIDTILTTRGAATLISCAAPVSTFQIGDGKNADYDYRIVDGNLVFIRPTSTMPRTTNLIVREGSNIHYLILAYRDKVDLTRLKYTLSGAAGAEEGAEATAEAAVVKGSDGGQIAVISNEEAVAEFEEVDTVTVGRIAADFAAQQKGGHQYETKINGVSLSFSNAMLLNEQAYFCYRVRNRSKQPYNLLKVTMMYKDSKEKDRLYTMPVLYKKAPSAIPAKDDQQLVFVVPSRTFKRNDEVIVVLRHDTGKQQQLVLYTPVNALPKYMISQ</sequence>
<feature type="signal peptide" evidence="1">
    <location>
        <begin position="1"/>
        <end position="27"/>
    </location>
</feature>
<proteinExistence type="predicted"/>
<dbReference type="RefSeq" id="WP_158642630.1">
    <property type="nucleotide sequence ID" value="NZ_BAAAFY010000001.1"/>
</dbReference>
<reference evidence="2 3" key="1">
    <citation type="journal article" date="2013" name="Stand. Genomic Sci.">
        <title>Genomic Encyclopedia of Type Strains, Phase I: The one thousand microbial genomes (KMG-I) project.</title>
        <authorList>
            <person name="Kyrpides N.C."/>
            <person name="Woyke T."/>
            <person name="Eisen J.A."/>
            <person name="Garrity G."/>
            <person name="Lilburn T.G."/>
            <person name="Beck B.J."/>
            <person name="Whitman W.B."/>
            <person name="Hugenholtz P."/>
            <person name="Klenk H.P."/>
        </authorList>
    </citation>
    <scope>NUCLEOTIDE SEQUENCE [LARGE SCALE GENOMIC DNA]</scope>
    <source>
        <strain evidence="2 3">DSM 13484</strain>
    </source>
</reference>
<dbReference type="AlphaFoldDB" id="A0A562T5X9"/>
<evidence type="ECO:0000313" key="3">
    <source>
        <dbReference type="Proteomes" id="UP000316778"/>
    </source>
</evidence>
<organism evidence="2 3">
    <name type="scientific">Chitinophaga japonensis</name>
    <name type="common">Flexibacter japonensis</name>
    <dbReference type="NCBI Taxonomy" id="104662"/>
    <lineage>
        <taxon>Bacteria</taxon>
        <taxon>Pseudomonadati</taxon>
        <taxon>Bacteroidota</taxon>
        <taxon>Chitinophagia</taxon>
        <taxon>Chitinophagales</taxon>
        <taxon>Chitinophagaceae</taxon>
        <taxon>Chitinophaga</taxon>
    </lineage>
</organism>
<evidence type="ECO:0000256" key="1">
    <source>
        <dbReference type="SAM" id="SignalP"/>
    </source>
</evidence>
<dbReference type="Proteomes" id="UP000316778">
    <property type="component" value="Unassembled WGS sequence"/>
</dbReference>
<gene>
    <name evidence="2" type="ORF">LX66_2740</name>
</gene>
<dbReference type="EMBL" id="VLLG01000003">
    <property type="protein sequence ID" value="TWI88654.1"/>
    <property type="molecule type" value="Genomic_DNA"/>
</dbReference>
<name>A0A562T5X9_CHIJA</name>
<keyword evidence="3" id="KW-1185">Reference proteome</keyword>
<protein>
    <submittedName>
        <fullName evidence="2">Uncharacterized protein DUF4138</fullName>
    </submittedName>
</protein>
<comment type="caution">
    <text evidence="2">The sequence shown here is derived from an EMBL/GenBank/DDBJ whole genome shotgun (WGS) entry which is preliminary data.</text>
</comment>
<keyword evidence="1" id="KW-0732">Signal</keyword>
<evidence type="ECO:0000313" key="2">
    <source>
        <dbReference type="EMBL" id="TWI88654.1"/>
    </source>
</evidence>